<evidence type="ECO:0008006" key="5">
    <source>
        <dbReference type="Google" id="ProtNLM"/>
    </source>
</evidence>
<name>A0A1W0WYV3_HYPEX</name>
<keyword evidence="2" id="KW-0732">Signal</keyword>
<accession>A0A1W0WYV3</accession>
<keyword evidence="1" id="KW-0472">Membrane</keyword>
<keyword evidence="4" id="KW-1185">Reference proteome</keyword>
<evidence type="ECO:0000313" key="3">
    <source>
        <dbReference type="EMBL" id="OQV20386.1"/>
    </source>
</evidence>
<keyword evidence="1" id="KW-1133">Transmembrane helix</keyword>
<dbReference type="InterPro" id="IPR008979">
    <property type="entry name" value="Galactose-bd-like_sf"/>
</dbReference>
<feature type="chain" id="PRO_5012076954" description="Fucolectin tachylectin-4 pentraxin-1 domain-containing protein" evidence="2">
    <location>
        <begin position="27"/>
        <end position="436"/>
    </location>
</feature>
<evidence type="ECO:0000256" key="1">
    <source>
        <dbReference type="SAM" id="Phobius"/>
    </source>
</evidence>
<dbReference type="Gene3D" id="2.60.120.260">
    <property type="entry name" value="Galactose-binding domain-like"/>
    <property type="match status" value="1"/>
</dbReference>
<dbReference type="OrthoDB" id="6102375at2759"/>
<dbReference type="AlphaFoldDB" id="A0A1W0WYV3"/>
<keyword evidence="1" id="KW-0812">Transmembrane</keyword>
<evidence type="ECO:0000256" key="2">
    <source>
        <dbReference type="SAM" id="SignalP"/>
    </source>
</evidence>
<feature type="transmembrane region" description="Helical" evidence="1">
    <location>
        <begin position="342"/>
        <end position="368"/>
    </location>
</feature>
<dbReference type="SUPFAM" id="SSF49785">
    <property type="entry name" value="Galactose-binding domain-like"/>
    <property type="match status" value="1"/>
</dbReference>
<proteinExistence type="predicted"/>
<evidence type="ECO:0000313" key="4">
    <source>
        <dbReference type="Proteomes" id="UP000192578"/>
    </source>
</evidence>
<sequence length="436" mass="49093">MRDRLGIVITYRLLWMILILPCIVSPDIDVVNSALNKPAIQSSTFRDNQELFGSHLANDASHLTCSKTQWSWTLFWRVDLKEMLPIVGSNITLRWEYFGSDNKFLYRIDLQIGEENIPFADACGTKTLYLDRPDDYQLELICANVTAGRFVTISVAPNYAGKVTTGSPQLTLCDVKVFTLPKTTVDRQATINSTASDELSADANFSHDAAASQNSEFTAHYDDDAAARANLDQDGLLFLSEIGTPEQNRTLSTPPPPPRRKKIFRERVKTTTRTRIERLLKQMQPPLSSTTSRREQLRDDDFDLREHPGEPIPSLFPESGLSAEMGVWKDEILGKLHAVHGYVVFAGIAIGILLILALVMGFIILWSLTCKTSSNKKDQTRSTTIHEFSFKAPSPPPPPQQQPVQQSPEYLMDRSKNFFRVKEFPKDSVPRSRGIF</sequence>
<dbReference type="EMBL" id="MTYJ01000031">
    <property type="protein sequence ID" value="OQV20386.1"/>
    <property type="molecule type" value="Genomic_DNA"/>
</dbReference>
<reference evidence="4" key="1">
    <citation type="submission" date="2017-01" db="EMBL/GenBank/DDBJ databases">
        <title>Comparative genomics of anhydrobiosis in the tardigrade Hypsibius dujardini.</title>
        <authorList>
            <person name="Yoshida Y."/>
            <person name="Koutsovoulos G."/>
            <person name="Laetsch D."/>
            <person name="Stevens L."/>
            <person name="Kumar S."/>
            <person name="Horikawa D."/>
            <person name="Ishino K."/>
            <person name="Komine S."/>
            <person name="Tomita M."/>
            <person name="Blaxter M."/>
            <person name="Arakawa K."/>
        </authorList>
    </citation>
    <scope>NUCLEOTIDE SEQUENCE [LARGE SCALE GENOMIC DNA]</scope>
    <source>
        <strain evidence="4">Z151</strain>
    </source>
</reference>
<dbReference type="Proteomes" id="UP000192578">
    <property type="component" value="Unassembled WGS sequence"/>
</dbReference>
<gene>
    <name evidence="3" type="ORF">BV898_05673</name>
</gene>
<protein>
    <recommendedName>
        <fullName evidence="5">Fucolectin tachylectin-4 pentraxin-1 domain-containing protein</fullName>
    </recommendedName>
</protein>
<organism evidence="3 4">
    <name type="scientific">Hypsibius exemplaris</name>
    <name type="common">Freshwater tardigrade</name>
    <dbReference type="NCBI Taxonomy" id="2072580"/>
    <lineage>
        <taxon>Eukaryota</taxon>
        <taxon>Metazoa</taxon>
        <taxon>Ecdysozoa</taxon>
        <taxon>Tardigrada</taxon>
        <taxon>Eutardigrada</taxon>
        <taxon>Parachela</taxon>
        <taxon>Hypsibioidea</taxon>
        <taxon>Hypsibiidae</taxon>
        <taxon>Hypsibius</taxon>
    </lineage>
</organism>
<comment type="caution">
    <text evidence="3">The sequence shown here is derived from an EMBL/GenBank/DDBJ whole genome shotgun (WGS) entry which is preliminary data.</text>
</comment>
<feature type="signal peptide" evidence="2">
    <location>
        <begin position="1"/>
        <end position="26"/>
    </location>
</feature>